<dbReference type="SUPFAM" id="SSF53474">
    <property type="entry name" value="alpha/beta-Hydrolases"/>
    <property type="match status" value="1"/>
</dbReference>
<dbReference type="GO" id="GO:0016787">
    <property type="term" value="F:hydrolase activity"/>
    <property type="evidence" value="ECO:0007669"/>
    <property type="project" value="UniProtKB-KW"/>
</dbReference>
<protein>
    <submittedName>
        <fullName evidence="2">Lysophospholipase, alpha/beta hydrolase superfamily protein</fullName>
    </submittedName>
</protein>
<evidence type="ECO:0000313" key="3">
    <source>
        <dbReference type="Proteomes" id="UP000016534"/>
    </source>
</evidence>
<organism evidence="2 3">
    <name type="scientific">Pseudoalteromonas undina</name>
    <dbReference type="NCBI Taxonomy" id="43660"/>
    <lineage>
        <taxon>Bacteria</taxon>
        <taxon>Pseudomonadati</taxon>
        <taxon>Pseudomonadota</taxon>
        <taxon>Gammaproteobacteria</taxon>
        <taxon>Alteromonadales</taxon>
        <taxon>Pseudoalteromonadaceae</taxon>
        <taxon>Pseudoalteromonas</taxon>
    </lineage>
</organism>
<dbReference type="Gene3D" id="3.40.50.1820">
    <property type="entry name" value="alpha/beta hydrolase"/>
    <property type="match status" value="1"/>
</dbReference>
<evidence type="ECO:0000313" key="2">
    <source>
        <dbReference type="EMBL" id="ERG60910.1"/>
    </source>
</evidence>
<reference evidence="2" key="1">
    <citation type="journal article" date="2012" name="J. Bacteriol.">
        <title>Genome sequences of type strains of seven species of the marine bacterium Pseudoalteromonas.</title>
        <authorList>
            <person name="Xie B.B."/>
            <person name="Shu Y.L."/>
            <person name="Qin Q.L."/>
            <person name="Rong J.C."/>
            <person name="Zhang X.Y."/>
            <person name="Chen X.L."/>
            <person name="Shi M."/>
            <person name="He H.L."/>
            <person name="Zhou B.C."/>
            <person name="Zhang Y.Z."/>
        </authorList>
    </citation>
    <scope>NUCLEOTIDE SEQUENCE [LARGE SCALE GENOMIC DNA]</scope>
    <source>
        <strain evidence="2">NCIMB 2128</strain>
    </source>
</reference>
<sequence length="324" mass="35930">MENFTKLLAVTLYIFSLSGCTSIGSYVMSNPGIYLSEAQFIKAKPSDIGFEKQKFCSFSTTQCITYLTAEPYQAAEFSQESSVYYNLHATGNNVENTISHRMTPDTFNRFEGTALLLHGYGGSKEAMMASAIYFRALGMNVIIPDLFGHGESTEAFVFAAKEHGILNELLAESLLNQPNNQTVVVGHSMGALTASNLLSSEYVDAAILLAPMMSFDVAAKEYLPYKSPLLSHFFHSEIDNIVNQAMFEAGVTIQETNLLPKLTETKKPVLLINSDVDSLSPPAYFSSIQNELVKKITFNARSHSSLMVFDRDDVIEIEKWLITW</sequence>
<proteinExistence type="predicted"/>
<accession>A0ABN0NHP4</accession>
<gene>
    <name evidence="2" type="ORF">PUND_07359</name>
</gene>
<evidence type="ECO:0000259" key="1">
    <source>
        <dbReference type="Pfam" id="PF12697"/>
    </source>
</evidence>
<dbReference type="PANTHER" id="PTHR42886">
    <property type="entry name" value="RE40534P-RELATED"/>
    <property type="match status" value="1"/>
</dbReference>
<keyword evidence="2" id="KW-0378">Hydrolase</keyword>
<comment type="caution">
    <text evidence="2">The sequence shown here is derived from an EMBL/GenBank/DDBJ whole genome shotgun (WGS) entry which is preliminary data.</text>
</comment>
<dbReference type="Pfam" id="PF12697">
    <property type="entry name" value="Abhydrolase_6"/>
    <property type="match status" value="1"/>
</dbReference>
<dbReference type="Proteomes" id="UP000016534">
    <property type="component" value="Unassembled WGS sequence"/>
</dbReference>
<name>A0ABN0NHP4_9GAMM</name>
<dbReference type="PROSITE" id="PS51257">
    <property type="entry name" value="PROKAR_LIPOPROTEIN"/>
    <property type="match status" value="1"/>
</dbReference>
<dbReference type="EMBL" id="AHCF02000017">
    <property type="protein sequence ID" value="ERG60910.1"/>
    <property type="molecule type" value="Genomic_DNA"/>
</dbReference>
<feature type="domain" description="AB hydrolase-1" evidence="1">
    <location>
        <begin position="115"/>
        <end position="235"/>
    </location>
</feature>
<dbReference type="InterPro" id="IPR000073">
    <property type="entry name" value="AB_hydrolase_1"/>
</dbReference>
<keyword evidence="3" id="KW-1185">Reference proteome</keyword>
<reference evidence="2" key="2">
    <citation type="submission" date="2013-04" db="EMBL/GenBank/DDBJ databases">
        <title>Genome sequence of Pseudoalteromonas undina.</title>
        <authorList>
            <person name="Xie B.-B."/>
            <person name="Rong J.-C."/>
            <person name="Qin Q.-L."/>
            <person name="Shu Y.-L."/>
            <person name="Zhang Y.-Z."/>
        </authorList>
    </citation>
    <scope>NUCLEOTIDE SEQUENCE</scope>
    <source>
        <strain evidence="2">NCIMB 2128</strain>
    </source>
</reference>
<dbReference type="InterPro" id="IPR029058">
    <property type="entry name" value="AB_hydrolase_fold"/>
</dbReference>
<dbReference type="PANTHER" id="PTHR42886:SF29">
    <property type="entry name" value="PUMMELIG, ISOFORM A"/>
    <property type="match status" value="1"/>
</dbReference>